<gene>
    <name evidence="1" type="ORF">SVUK_LOCUS14498</name>
</gene>
<evidence type="ECO:0000313" key="1">
    <source>
        <dbReference type="EMBL" id="VDM79500.1"/>
    </source>
</evidence>
<dbReference type="OrthoDB" id="6020750at2759"/>
<sequence length="90" mass="9863">MSEFAKILDEMDFEQRQSPVIQALKLESILNVAELNARQDRLKASIDAITSRPAPARNLCVFCSGTEEATAHPCGRCPPYTDSVARAVQA</sequence>
<dbReference type="AlphaFoldDB" id="A0A3P7J253"/>
<dbReference type="EMBL" id="UYYB01105342">
    <property type="protein sequence ID" value="VDM79500.1"/>
    <property type="molecule type" value="Genomic_DNA"/>
</dbReference>
<organism evidence="1 2">
    <name type="scientific">Strongylus vulgaris</name>
    <name type="common">Blood worm</name>
    <dbReference type="NCBI Taxonomy" id="40348"/>
    <lineage>
        <taxon>Eukaryota</taxon>
        <taxon>Metazoa</taxon>
        <taxon>Ecdysozoa</taxon>
        <taxon>Nematoda</taxon>
        <taxon>Chromadorea</taxon>
        <taxon>Rhabditida</taxon>
        <taxon>Rhabditina</taxon>
        <taxon>Rhabditomorpha</taxon>
        <taxon>Strongyloidea</taxon>
        <taxon>Strongylidae</taxon>
        <taxon>Strongylus</taxon>
    </lineage>
</organism>
<name>A0A3P7J253_STRVU</name>
<reference evidence="1 2" key="1">
    <citation type="submission" date="2018-11" db="EMBL/GenBank/DDBJ databases">
        <authorList>
            <consortium name="Pathogen Informatics"/>
        </authorList>
    </citation>
    <scope>NUCLEOTIDE SEQUENCE [LARGE SCALE GENOMIC DNA]</scope>
</reference>
<protein>
    <submittedName>
        <fullName evidence="1">Uncharacterized protein</fullName>
    </submittedName>
</protein>
<dbReference type="Proteomes" id="UP000270094">
    <property type="component" value="Unassembled WGS sequence"/>
</dbReference>
<evidence type="ECO:0000313" key="2">
    <source>
        <dbReference type="Proteomes" id="UP000270094"/>
    </source>
</evidence>
<proteinExistence type="predicted"/>
<accession>A0A3P7J253</accession>
<keyword evidence="2" id="KW-1185">Reference proteome</keyword>